<evidence type="ECO:0000313" key="3">
    <source>
        <dbReference type="Proteomes" id="UP000271977"/>
    </source>
</evidence>
<dbReference type="Proteomes" id="UP000271977">
    <property type="component" value="Unassembled WGS sequence"/>
</dbReference>
<gene>
    <name evidence="2" type="ORF">D8789_01230</name>
</gene>
<name>A0A3R9L640_STRMT</name>
<dbReference type="AlphaFoldDB" id="A0A3R9L640"/>
<keyword evidence="1" id="KW-0812">Transmembrane</keyword>
<feature type="transmembrane region" description="Helical" evidence="1">
    <location>
        <begin position="12"/>
        <end position="30"/>
    </location>
</feature>
<protein>
    <submittedName>
        <fullName evidence="2">Uncharacterized protein</fullName>
    </submittedName>
</protein>
<evidence type="ECO:0000256" key="1">
    <source>
        <dbReference type="SAM" id="Phobius"/>
    </source>
</evidence>
<sequence>MIRIVKTIVKIVGYVILNSILGLALSLFFYVLIGSVKFSILLFLMFFVGGLIVE</sequence>
<reference evidence="2 3" key="1">
    <citation type="submission" date="2018-11" db="EMBL/GenBank/DDBJ databases">
        <title>Species Designations Belie Phenotypic and Genotypic Heterogeneity in Oral Streptococci.</title>
        <authorList>
            <person name="Velsko I."/>
        </authorList>
    </citation>
    <scope>NUCLEOTIDE SEQUENCE [LARGE SCALE GENOMIC DNA]</scope>
    <source>
        <strain evidence="2 3">BCC30</strain>
    </source>
</reference>
<dbReference type="EMBL" id="RJPV01000001">
    <property type="protein sequence ID" value="RSJ91590.1"/>
    <property type="molecule type" value="Genomic_DNA"/>
</dbReference>
<organism evidence="2 3">
    <name type="scientific">Streptococcus mitis</name>
    <dbReference type="NCBI Taxonomy" id="28037"/>
    <lineage>
        <taxon>Bacteria</taxon>
        <taxon>Bacillati</taxon>
        <taxon>Bacillota</taxon>
        <taxon>Bacilli</taxon>
        <taxon>Lactobacillales</taxon>
        <taxon>Streptococcaceae</taxon>
        <taxon>Streptococcus</taxon>
        <taxon>Streptococcus mitis group</taxon>
    </lineage>
</organism>
<evidence type="ECO:0000313" key="2">
    <source>
        <dbReference type="EMBL" id="RSJ91590.1"/>
    </source>
</evidence>
<accession>A0A3R9L640</accession>
<proteinExistence type="predicted"/>
<feature type="transmembrane region" description="Helical" evidence="1">
    <location>
        <begin position="36"/>
        <end position="53"/>
    </location>
</feature>
<comment type="caution">
    <text evidence="2">The sequence shown here is derived from an EMBL/GenBank/DDBJ whole genome shotgun (WGS) entry which is preliminary data.</text>
</comment>
<keyword evidence="1" id="KW-1133">Transmembrane helix</keyword>
<keyword evidence="1" id="KW-0472">Membrane</keyword>